<dbReference type="EMBL" id="ML995819">
    <property type="protein sequence ID" value="KAF2771513.1"/>
    <property type="molecule type" value="Genomic_DNA"/>
</dbReference>
<organism evidence="2 3">
    <name type="scientific">Teratosphaeria nubilosa</name>
    <dbReference type="NCBI Taxonomy" id="161662"/>
    <lineage>
        <taxon>Eukaryota</taxon>
        <taxon>Fungi</taxon>
        <taxon>Dikarya</taxon>
        <taxon>Ascomycota</taxon>
        <taxon>Pezizomycotina</taxon>
        <taxon>Dothideomycetes</taxon>
        <taxon>Dothideomycetidae</taxon>
        <taxon>Mycosphaerellales</taxon>
        <taxon>Teratosphaeriaceae</taxon>
        <taxon>Teratosphaeria</taxon>
    </lineage>
</organism>
<evidence type="ECO:0000313" key="2">
    <source>
        <dbReference type="EMBL" id="KAF2771513.1"/>
    </source>
</evidence>
<dbReference type="Proteomes" id="UP000799436">
    <property type="component" value="Unassembled WGS sequence"/>
</dbReference>
<feature type="signal peptide" evidence="1">
    <location>
        <begin position="1"/>
        <end position="17"/>
    </location>
</feature>
<evidence type="ECO:0000256" key="1">
    <source>
        <dbReference type="SAM" id="SignalP"/>
    </source>
</evidence>
<dbReference type="OrthoDB" id="3485059at2759"/>
<dbReference type="AlphaFoldDB" id="A0A6G1LEY6"/>
<sequence>MVAITLLILLAASVSQAAVIIREPVPQSVGADGGDASSTKPTILTDLKSIDADVEATTQKIEEFQGNSPKAILPVVVARNHLDHTIQQAIGHASFYDKLSDADATTGVNFLTGTLEPSIAAHIKALEEKKPIFVVAKSTNTIALSLTDLKKELDNLFDALKSDFPDSQQQAYQDAAKKIDDDVQEGITSFGGSTAGAPGGRK</sequence>
<accession>A0A6G1LEY6</accession>
<dbReference type="Gene3D" id="1.20.1280.140">
    <property type="match status" value="1"/>
</dbReference>
<dbReference type="PANTHER" id="PTHR38123">
    <property type="entry name" value="CELL WALL SERINE-THREONINE-RICH GALACTOMANNOPROTEIN MP1 (AFU_ORTHOLOGUE AFUA_4G03240)"/>
    <property type="match status" value="1"/>
</dbReference>
<protein>
    <recommendedName>
        <fullName evidence="4">Hydrophobic surface binding protein A</fullName>
    </recommendedName>
</protein>
<proteinExistence type="predicted"/>
<reference evidence="2" key="1">
    <citation type="journal article" date="2020" name="Stud. Mycol.">
        <title>101 Dothideomycetes genomes: a test case for predicting lifestyles and emergence of pathogens.</title>
        <authorList>
            <person name="Haridas S."/>
            <person name="Albert R."/>
            <person name="Binder M."/>
            <person name="Bloem J."/>
            <person name="Labutti K."/>
            <person name="Salamov A."/>
            <person name="Andreopoulos B."/>
            <person name="Baker S."/>
            <person name="Barry K."/>
            <person name="Bills G."/>
            <person name="Bluhm B."/>
            <person name="Cannon C."/>
            <person name="Castanera R."/>
            <person name="Culley D."/>
            <person name="Daum C."/>
            <person name="Ezra D."/>
            <person name="Gonzalez J."/>
            <person name="Henrissat B."/>
            <person name="Kuo A."/>
            <person name="Liang C."/>
            <person name="Lipzen A."/>
            <person name="Lutzoni F."/>
            <person name="Magnuson J."/>
            <person name="Mondo S."/>
            <person name="Nolan M."/>
            <person name="Ohm R."/>
            <person name="Pangilinan J."/>
            <person name="Park H.-J."/>
            <person name="Ramirez L."/>
            <person name="Alfaro M."/>
            <person name="Sun H."/>
            <person name="Tritt A."/>
            <person name="Yoshinaga Y."/>
            <person name="Zwiers L.-H."/>
            <person name="Turgeon B."/>
            <person name="Goodwin S."/>
            <person name="Spatafora J."/>
            <person name="Crous P."/>
            <person name="Grigoriev I."/>
        </authorList>
    </citation>
    <scope>NUCLEOTIDE SEQUENCE</scope>
    <source>
        <strain evidence="2">CBS 116005</strain>
    </source>
</reference>
<feature type="chain" id="PRO_5026234422" description="Hydrophobic surface binding protein A" evidence="1">
    <location>
        <begin position="18"/>
        <end position="202"/>
    </location>
</feature>
<keyword evidence="1" id="KW-0732">Signal</keyword>
<dbReference type="GO" id="GO:0005576">
    <property type="term" value="C:extracellular region"/>
    <property type="evidence" value="ECO:0007669"/>
    <property type="project" value="TreeGrafter"/>
</dbReference>
<keyword evidence="3" id="KW-1185">Reference proteome</keyword>
<evidence type="ECO:0000313" key="3">
    <source>
        <dbReference type="Proteomes" id="UP000799436"/>
    </source>
</evidence>
<dbReference type="Pfam" id="PF12296">
    <property type="entry name" value="HsbA"/>
    <property type="match status" value="1"/>
</dbReference>
<dbReference type="InterPro" id="IPR021054">
    <property type="entry name" value="Cell_wall_mannoprotein_1"/>
</dbReference>
<evidence type="ECO:0008006" key="4">
    <source>
        <dbReference type="Google" id="ProtNLM"/>
    </source>
</evidence>
<dbReference type="PANTHER" id="PTHR38123:SF1">
    <property type="entry name" value="HYDROPHOBIC SURFACE BINDING PROTEIN"/>
    <property type="match status" value="1"/>
</dbReference>
<name>A0A6G1LEY6_9PEZI</name>
<gene>
    <name evidence="2" type="ORF">EJ03DRAFT_372852</name>
</gene>